<dbReference type="PANTHER" id="PTHR42885:SF1">
    <property type="entry name" value="THREONINE-PHOSPHATE DECARBOXYLASE"/>
    <property type="match status" value="1"/>
</dbReference>
<evidence type="ECO:0000259" key="10">
    <source>
        <dbReference type="Pfam" id="PF00155"/>
    </source>
</evidence>
<evidence type="ECO:0000256" key="7">
    <source>
        <dbReference type="ARBA" id="ARBA00023239"/>
    </source>
</evidence>
<evidence type="ECO:0000256" key="9">
    <source>
        <dbReference type="ARBA" id="ARBA00048531"/>
    </source>
</evidence>
<comment type="cofactor">
    <cofactor evidence="1">
        <name>pyridoxal 5'-phosphate</name>
        <dbReference type="ChEBI" id="CHEBI:597326"/>
    </cofactor>
</comment>
<dbReference type="InterPro" id="IPR015424">
    <property type="entry name" value="PyrdxlP-dep_Trfase"/>
</dbReference>
<keyword evidence="7 11" id="KW-0456">Lyase</keyword>
<evidence type="ECO:0000256" key="5">
    <source>
        <dbReference type="ARBA" id="ARBA00022573"/>
    </source>
</evidence>
<dbReference type="InterPro" id="IPR015421">
    <property type="entry name" value="PyrdxlP-dep_Trfase_major"/>
</dbReference>
<feature type="domain" description="Aminotransferase class I/classII large" evidence="10">
    <location>
        <begin position="57"/>
        <end position="307"/>
    </location>
</feature>
<dbReference type="InterPro" id="IPR015422">
    <property type="entry name" value="PyrdxlP-dep_Trfase_small"/>
</dbReference>
<dbReference type="InterPro" id="IPR004839">
    <property type="entry name" value="Aminotransferase_I/II_large"/>
</dbReference>
<proteinExistence type="predicted"/>
<evidence type="ECO:0000256" key="2">
    <source>
        <dbReference type="ARBA" id="ARBA00003444"/>
    </source>
</evidence>
<dbReference type="Pfam" id="PF00155">
    <property type="entry name" value="Aminotran_1_2"/>
    <property type="match status" value="1"/>
</dbReference>
<evidence type="ECO:0000256" key="8">
    <source>
        <dbReference type="ARBA" id="ARBA00029996"/>
    </source>
</evidence>
<accession>A0ABX9XJA1</accession>
<name>A0ABX9XJA1_9PSED</name>
<comment type="caution">
    <text evidence="11">The sequence shown here is derived from an EMBL/GenBank/DDBJ whole genome shotgun (WGS) entry which is preliminary data.</text>
</comment>
<sequence length="335" mass="36996">MLEHGGRLQHAASEFGVPLEQWLDLSTGLAPYHWPVPALPQSVWSRLPETEDGLSQQAQDYYGAPRALPVAGSQAAIQALPTLRKPCRVGILEPTYAEHRLAWERAGHQLVSVTTELLPACLDQLDVLVVVNPNNPTGQLLNSELLLNWHQRLVSRGGWLVVDEAFMDPTPEYSLSAHSHAPGLIVLRSLGKFFGLAGLRLGFVLAEEQLLAALEEQLGPWAVSGPARAVGRSVLADRLTQQLWRSRLHMDSQRLRRLLDSVGLASGAGCGLFQWRLLGQQSAQQLYKDLASRGVLVRVFNELGGLRFGLPRSEAQWQRLESALRDSMKELAWAV</sequence>
<protein>
    <recommendedName>
        <fullName evidence="4">threonine-phosphate decarboxylase</fullName>
        <ecNumber evidence="4">4.1.1.81</ecNumber>
    </recommendedName>
    <alternativeName>
        <fullName evidence="8">L-threonine-O-3-phosphate decarboxylase</fullName>
    </alternativeName>
</protein>
<keyword evidence="5" id="KW-0169">Cobalamin biosynthesis</keyword>
<dbReference type="Gene3D" id="3.90.1150.10">
    <property type="entry name" value="Aspartate Aminotransferase, domain 1"/>
    <property type="match status" value="1"/>
</dbReference>
<dbReference type="CDD" id="cd00609">
    <property type="entry name" value="AAT_like"/>
    <property type="match status" value="1"/>
</dbReference>
<keyword evidence="12" id="KW-1185">Reference proteome</keyword>
<evidence type="ECO:0000313" key="12">
    <source>
        <dbReference type="Proteomes" id="UP000275199"/>
    </source>
</evidence>
<dbReference type="SUPFAM" id="SSF53383">
    <property type="entry name" value="PLP-dependent transferases"/>
    <property type="match status" value="1"/>
</dbReference>
<dbReference type="Gene3D" id="3.40.640.10">
    <property type="entry name" value="Type I PLP-dependent aspartate aminotransferase-like (Major domain)"/>
    <property type="match status" value="1"/>
</dbReference>
<dbReference type="EC" id="4.1.1.81" evidence="4"/>
<dbReference type="RefSeq" id="WP_123888971.1">
    <property type="nucleotide sequence ID" value="NZ_RKKU01000006.1"/>
</dbReference>
<organism evidence="11 12">
    <name type="scientific">Pseudomonas neustonica</name>
    <dbReference type="NCBI Taxonomy" id="2487346"/>
    <lineage>
        <taxon>Bacteria</taxon>
        <taxon>Pseudomonadati</taxon>
        <taxon>Pseudomonadota</taxon>
        <taxon>Gammaproteobacteria</taxon>
        <taxon>Pseudomonadales</taxon>
        <taxon>Pseudomonadaceae</taxon>
        <taxon>Pseudomonas</taxon>
    </lineage>
</organism>
<comment type="pathway">
    <text evidence="3">Cofactor biosynthesis; adenosylcobalamin biosynthesis.</text>
</comment>
<gene>
    <name evidence="11" type="ORF">EF096_07280</name>
</gene>
<evidence type="ECO:0000256" key="6">
    <source>
        <dbReference type="ARBA" id="ARBA00022898"/>
    </source>
</evidence>
<dbReference type="GO" id="GO:0048472">
    <property type="term" value="F:threonine-phosphate decarboxylase activity"/>
    <property type="evidence" value="ECO:0007669"/>
    <property type="project" value="UniProtKB-EC"/>
</dbReference>
<dbReference type="PROSITE" id="PS00105">
    <property type="entry name" value="AA_TRANSFER_CLASS_1"/>
    <property type="match status" value="1"/>
</dbReference>
<evidence type="ECO:0000256" key="3">
    <source>
        <dbReference type="ARBA" id="ARBA00004953"/>
    </source>
</evidence>
<dbReference type="InterPro" id="IPR005860">
    <property type="entry name" value="CobD"/>
</dbReference>
<comment type="function">
    <text evidence="2">Decarboxylates L-threonine-O-3-phosphate to yield (R)-1-amino-2-propanol O-2-phosphate, the precursor for the linkage between the nucleotide loop and the corrin ring in cobalamin.</text>
</comment>
<comment type="catalytic activity">
    <reaction evidence="9">
        <text>O-phospho-L-threonine + H(+) = (R)-1-aminopropan-2-yl phosphate + CO2</text>
        <dbReference type="Rhea" id="RHEA:11492"/>
        <dbReference type="ChEBI" id="CHEBI:15378"/>
        <dbReference type="ChEBI" id="CHEBI:16526"/>
        <dbReference type="ChEBI" id="CHEBI:58563"/>
        <dbReference type="ChEBI" id="CHEBI:58675"/>
        <dbReference type="EC" id="4.1.1.81"/>
    </reaction>
</comment>
<keyword evidence="6" id="KW-0663">Pyridoxal phosphate</keyword>
<dbReference type="InterPro" id="IPR004838">
    <property type="entry name" value="NHTrfase_class1_PyrdxlP-BS"/>
</dbReference>
<evidence type="ECO:0000313" key="11">
    <source>
        <dbReference type="EMBL" id="ROZ85868.1"/>
    </source>
</evidence>
<evidence type="ECO:0000256" key="4">
    <source>
        <dbReference type="ARBA" id="ARBA00012285"/>
    </source>
</evidence>
<evidence type="ECO:0000256" key="1">
    <source>
        <dbReference type="ARBA" id="ARBA00001933"/>
    </source>
</evidence>
<dbReference type="EMBL" id="RKKU01000006">
    <property type="protein sequence ID" value="ROZ85868.1"/>
    <property type="molecule type" value="Genomic_DNA"/>
</dbReference>
<dbReference type="Proteomes" id="UP000275199">
    <property type="component" value="Unassembled WGS sequence"/>
</dbReference>
<dbReference type="PANTHER" id="PTHR42885">
    <property type="entry name" value="HISTIDINOL-PHOSPHATE AMINOTRANSFERASE-RELATED"/>
    <property type="match status" value="1"/>
</dbReference>
<dbReference type="NCBIfam" id="TIGR01140">
    <property type="entry name" value="L_thr_O3P_dcar"/>
    <property type="match status" value="1"/>
</dbReference>
<reference evidence="11 12" key="1">
    <citation type="submission" date="2018-11" db="EMBL/GenBank/DDBJ databases">
        <authorList>
            <person name="Jang G.I."/>
            <person name="Hwang C.Y."/>
        </authorList>
    </citation>
    <scope>NUCLEOTIDE SEQUENCE [LARGE SCALE GENOMIC DNA]</scope>
    <source>
        <strain evidence="11 12">SSM26</strain>
    </source>
</reference>